<dbReference type="Gene3D" id="3.90.640.10">
    <property type="entry name" value="Actin, Chain A, domain 4"/>
    <property type="match status" value="1"/>
</dbReference>
<evidence type="ECO:0000256" key="2">
    <source>
        <dbReference type="ARBA" id="ARBA00022840"/>
    </source>
</evidence>
<sequence>MEKIVIGIDLGTTYSSVSYHQAGKVILIENKSGNYRVPSIIHFGTDDEDEEEQEEQDEKEKFKLDIGECAKEFLSFDPKNTIYDTKRMIGRQYDDPEIQKLIPTWPFQIEKNDADGKILINLDKFGIKIEPYKVSGFLLKHLVKIGNEHLKQEQKTNEVIITIPANFCDEQRKETKLAAEFAGLKVLKLLNEPTAAGIDYGLSEKSDEKRLAVIFDFGGGTLDVSLVSIKGTDIKIIRTDGDMFLGGRNFDENVVEYLIDRLGLQEYLKDEKTRSRRMKILREKAVYVKEKLSEKISAKINIEFNEELQFPVTVKLSDFENTNQSLIDRICDPVKRLLELSKTDKNQINSIILVGGSSNMKFVKRKLHEFFDKDPIMYANSGAAVARGAAYVASQVATSNDDLFKSVNFEYKDVASYSIGVQTIGGRVSRIIEKGDILPVNKNGDFGTVYYRQDKIEIRIYEGPSEKVEDDYLLGEFVVENIPPSEKFIPFCVALSLDKNGILSASVKLGEGDIQNEQQFELKRIKNNEINHMFKSEDLVYLNKKIFLDNMNSFIKYNNSVLIRCLQYTALHKLISQIKFYENDLDSFDLADIHICLLDMLKKYICQYGDSLPDFFVILPLD</sequence>
<dbReference type="InterPro" id="IPR018181">
    <property type="entry name" value="Heat_shock_70_CS"/>
</dbReference>
<dbReference type="Gene3D" id="2.60.34.10">
    <property type="entry name" value="Substrate Binding Domain Of DNAk, Chain A, domain 1"/>
    <property type="match status" value="1"/>
</dbReference>
<dbReference type="InterPro" id="IPR013126">
    <property type="entry name" value="Hsp_70_fam"/>
</dbReference>
<organism evidence="4 5">
    <name type="scientific">Tritrichomonas musculus</name>
    <dbReference type="NCBI Taxonomy" id="1915356"/>
    <lineage>
        <taxon>Eukaryota</taxon>
        <taxon>Metamonada</taxon>
        <taxon>Parabasalia</taxon>
        <taxon>Tritrichomonadida</taxon>
        <taxon>Tritrichomonadidae</taxon>
        <taxon>Tritrichomonas</taxon>
    </lineage>
</organism>
<dbReference type="InterPro" id="IPR043129">
    <property type="entry name" value="ATPase_NBD"/>
</dbReference>
<dbReference type="PROSITE" id="PS00297">
    <property type="entry name" value="HSP70_1"/>
    <property type="match status" value="1"/>
</dbReference>
<keyword evidence="1 3" id="KW-0547">Nucleotide-binding</keyword>
<dbReference type="PRINTS" id="PR00301">
    <property type="entry name" value="HEATSHOCK70"/>
</dbReference>
<dbReference type="Pfam" id="PF00012">
    <property type="entry name" value="HSP70"/>
    <property type="match status" value="1"/>
</dbReference>
<gene>
    <name evidence="4" type="ORF">M9Y10_033077</name>
</gene>
<dbReference type="SUPFAM" id="SSF100920">
    <property type="entry name" value="Heat shock protein 70kD (HSP70), peptide-binding domain"/>
    <property type="match status" value="1"/>
</dbReference>
<accession>A0ABR2GX08</accession>
<dbReference type="Gene3D" id="3.30.420.40">
    <property type="match status" value="2"/>
</dbReference>
<dbReference type="Gene3D" id="3.30.30.30">
    <property type="match status" value="1"/>
</dbReference>
<comment type="similarity">
    <text evidence="3">Belongs to the heat shock protein 70 family.</text>
</comment>
<comment type="caution">
    <text evidence="4">The sequence shown here is derived from an EMBL/GenBank/DDBJ whole genome shotgun (WGS) entry which is preliminary data.</text>
</comment>
<proteinExistence type="inferred from homology"/>
<dbReference type="PANTHER" id="PTHR19375">
    <property type="entry name" value="HEAT SHOCK PROTEIN 70KDA"/>
    <property type="match status" value="1"/>
</dbReference>
<name>A0ABR2GX08_9EUKA</name>
<dbReference type="SUPFAM" id="SSF53067">
    <property type="entry name" value="Actin-like ATPase domain"/>
    <property type="match status" value="2"/>
</dbReference>
<protein>
    <submittedName>
        <fullName evidence="4">ATPase with role in protein import into the ER</fullName>
    </submittedName>
</protein>
<keyword evidence="5" id="KW-1185">Reference proteome</keyword>
<keyword evidence="2 3" id="KW-0067">ATP-binding</keyword>
<evidence type="ECO:0000256" key="3">
    <source>
        <dbReference type="RuleBase" id="RU003322"/>
    </source>
</evidence>
<dbReference type="InterPro" id="IPR029047">
    <property type="entry name" value="HSP70_peptide-bd_sf"/>
</dbReference>
<evidence type="ECO:0000313" key="4">
    <source>
        <dbReference type="EMBL" id="KAK8838450.1"/>
    </source>
</evidence>
<dbReference type="EMBL" id="JAPFFF010000055">
    <property type="protein sequence ID" value="KAK8838450.1"/>
    <property type="molecule type" value="Genomic_DNA"/>
</dbReference>
<evidence type="ECO:0000256" key="1">
    <source>
        <dbReference type="ARBA" id="ARBA00022741"/>
    </source>
</evidence>
<reference evidence="4 5" key="1">
    <citation type="submission" date="2024-04" db="EMBL/GenBank/DDBJ databases">
        <title>Tritrichomonas musculus Genome.</title>
        <authorList>
            <person name="Alves-Ferreira E."/>
            <person name="Grigg M."/>
            <person name="Lorenzi H."/>
            <person name="Galac M."/>
        </authorList>
    </citation>
    <scope>NUCLEOTIDE SEQUENCE [LARGE SCALE GENOMIC DNA]</scope>
    <source>
        <strain evidence="4 5">EAF2021</strain>
    </source>
</reference>
<dbReference type="PROSITE" id="PS00329">
    <property type="entry name" value="HSP70_2"/>
    <property type="match status" value="1"/>
</dbReference>
<evidence type="ECO:0000313" key="5">
    <source>
        <dbReference type="Proteomes" id="UP001470230"/>
    </source>
</evidence>
<dbReference type="Proteomes" id="UP001470230">
    <property type="component" value="Unassembled WGS sequence"/>
</dbReference>